<sequence>MKFTENQPSLEQLQTRIETWIVETFDRPPEATEVDIGVVDHPVEFAIRMQASPSEACDLWSRLIRHAWIHHSVWDGEVLQLKEVGREYPQDFDTFNPDGGPKARGSIFLLWPRFMGHKVHLCLFDGLNPRGGFVLERPDPEGQAILDQIGQASIHRILRSIRQGDRSWPNPWLEALCHEGPLTEEQAFEMRSTMHHSDAERLIRMIRMVETGSWERDHIDPDYVREKLKLLDEYRP</sequence>
<dbReference type="Proteomes" id="UP000266649">
    <property type="component" value="Unassembled WGS sequence"/>
</dbReference>
<name>A0A398BRJ2_9RHOB</name>
<dbReference type="RefSeq" id="WP_119136814.1">
    <property type="nucleotide sequence ID" value="NZ_QXXQ01000024.1"/>
</dbReference>
<accession>A0A398BRJ2</accession>
<evidence type="ECO:0000313" key="1">
    <source>
        <dbReference type="EMBL" id="RID89796.1"/>
    </source>
</evidence>
<protein>
    <submittedName>
        <fullName evidence="1">Uncharacterized protein</fullName>
    </submittedName>
</protein>
<comment type="caution">
    <text evidence="1">The sequence shown here is derived from an EMBL/GenBank/DDBJ whole genome shotgun (WGS) entry which is preliminary data.</text>
</comment>
<organism evidence="1 2">
    <name type="scientific">Gemmobacter lutimaris</name>
    <dbReference type="NCBI Taxonomy" id="2306023"/>
    <lineage>
        <taxon>Bacteria</taxon>
        <taxon>Pseudomonadati</taxon>
        <taxon>Pseudomonadota</taxon>
        <taxon>Alphaproteobacteria</taxon>
        <taxon>Rhodobacterales</taxon>
        <taxon>Paracoccaceae</taxon>
        <taxon>Gemmobacter</taxon>
    </lineage>
</organism>
<dbReference type="AlphaFoldDB" id="A0A398BRJ2"/>
<keyword evidence="2" id="KW-1185">Reference proteome</keyword>
<proteinExistence type="predicted"/>
<evidence type="ECO:0000313" key="2">
    <source>
        <dbReference type="Proteomes" id="UP000266649"/>
    </source>
</evidence>
<gene>
    <name evidence="1" type="ORF">D2N39_21545</name>
</gene>
<reference evidence="1 2" key="1">
    <citation type="submission" date="2018-09" db="EMBL/GenBank/DDBJ databases">
        <title>Gemmobacter lutimaris sp. nov., a marine bacterium isolated from tidal flat.</title>
        <authorList>
            <person name="Lee D.W."/>
            <person name="Yoo Y."/>
            <person name="Kim J.-J."/>
            <person name="Kim B.S."/>
        </authorList>
    </citation>
    <scope>NUCLEOTIDE SEQUENCE [LARGE SCALE GENOMIC DNA]</scope>
    <source>
        <strain evidence="1 2">YJ-T1-11</strain>
    </source>
</reference>
<dbReference type="EMBL" id="QXXQ01000024">
    <property type="protein sequence ID" value="RID89796.1"/>
    <property type="molecule type" value="Genomic_DNA"/>
</dbReference>
<dbReference type="OrthoDB" id="7854272at2"/>